<evidence type="ECO:0008006" key="4">
    <source>
        <dbReference type="Google" id="ProtNLM"/>
    </source>
</evidence>
<dbReference type="AlphaFoldDB" id="A0A1V4SDP5"/>
<keyword evidence="1" id="KW-0472">Membrane</keyword>
<dbReference type="STRING" id="48256.CLHUN_41670"/>
<protein>
    <recommendedName>
        <fullName evidence="4">DUF4446 family protein</fullName>
    </recommendedName>
</protein>
<dbReference type="EMBL" id="MZGX01000039">
    <property type="protein sequence ID" value="OPX41944.1"/>
    <property type="molecule type" value="Genomic_DNA"/>
</dbReference>
<dbReference type="Pfam" id="PF14584">
    <property type="entry name" value="DUF4446"/>
    <property type="match status" value="1"/>
</dbReference>
<dbReference type="OrthoDB" id="5244042at2"/>
<dbReference type="Proteomes" id="UP000191554">
    <property type="component" value="Unassembled WGS sequence"/>
</dbReference>
<sequence length="177" mass="20164">MDLINNILNLKFEILLLFAVAFFILIINCFLIIINIKKTNRIRTKYNRFMNGLSDRNIEELLEKCLESVNNVNAKNRDIELKINEIERTLLQCVQKVGIVRFNAFDNVGSDLSFSIALLDNNDTGIVISGIYARDSSSTYAKPVSSGKSKYTLSAEEIQAIDIARKTNIERSYTNQF</sequence>
<dbReference type="RefSeq" id="WP_080066612.1">
    <property type="nucleotide sequence ID" value="NZ_MZGX01000039.1"/>
</dbReference>
<keyword evidence="3" id="KW-1185">Reference proteome</keyword>
<evidence type="ECO:0000313" key="3">
    <source>
        <dbReference type="Proteomes" id="UP000191554"/>
    </source>
</evidence>
<reference evidence="2 3" key="1">
    <citation type="submission" date="2017-03" db="EMBL/GenBank/DDBJ databases">
        <title>Genome sequence of Clostridium hungatei DSM 14427.</title>
        <authorList>
            <person name="Poehlein A."/>
            <person name="Daniel R."/>
        </authorList>
    </citation>
    <scope>NUCLEOTIDE SEQUENCE [LARGE SCALE GENOMIC DNA]</scope>
    <source>
        <strain evidence="2 3">DSM 14427</strain>
    </source>
</reference>
<accession>A0A1V4SDP5</accession>
<gene>
    <name evidence="2" type="ORF">CLHUN_41670</name>
</gene>
<proteinExistence type="predicted"/>
<feature type="transmembrane region" description="Helical" evidence="1">
    <location>
        <begin position="12"/>
        <end position="36"/>
    </location>
</feature>
<dbReference type="InterPro" id="IPR027981">
    <property type="entry name" value="DUF4446"/>
</dbReference>
<name>A0A1V4SDP5_RUMHU</name>
<keyword evidence="1" id="KW-1133">Transmembrane helix</keyword>
<keyword evidence="1" id="KW-0812">Transmembrane</keyword>
<evidence type="ECO:0000256" key="1">
    <source>
        <dbReference type="SAM" id="Phobius"/>
    </source>
</evidence>
<comment type="caution">
    <text evidence="2">The sequence shown here is derived from an EMBL/GenBank/DDBJ whole genome shotgun (WGS) entry which is preliminary data.</text>
</comment>
<evidence type="ECO:0000313" key="2">
    <source>
        <dbReference type="EMBL" id="OPX41944.1"/>
    </source>
</evidence>
<organism evidence="2 3">
    <name type="scientific">Ruminiclostridium hungatei</name>
    <name type="common">Clostridium hungatei</name>
    <dbReference type="NCBI Taxonomy" id="48256"/>
    <lineage>
        <taxon>Bacteria</taxon>
        <taxon>Bacillati</taxon>
        <taxon>Bacillota</taxon>
        <taxon>Clostridia</taxon>
        <taxon>Eubacteriales</taxon>
        <taxon>Oscillospiraceae</taxon>
        <taxon>Ruminiclostridium</taxon>
    </lineage>
</organism>